<evidence type="ECO:0000313" key="2">
    <source>
        <dbReference type="EMBL" id="KAA1146715.1"/>
    </source>
</evidence>
<dbReference type="Gene3D" id="1.20.1290.10">
    <property type="entry name" value="AhpD-like"/>
    <property type="match status" value="1"/>
</dbReference>
<dbReference type="SUPFAM" id="SSF69118">
    <property type="entry name" value="AhpD-like"/>
    <property type="match status" value="1"/>
</dbReference>
<dbReference type="InterPro" id="IPR029032">
    <property type="entry name" value="AhpD-like"/>
</dbReference>
<dbReference type="InterPro" id="IPR003779">
    <property type="entry name" value="CMD-like"/>
</dbReference>
<dbReference type="EMBL" id="VTZD01000003">
    <property type="protein sequence ID" value="KAA1146715.1"/>
    <property type="molecule type" value="Genomic_DNA"/>
</dbReference>
<dbReference type="Pfam" id="PF02627">
    <property type="entry name" value="CMD"/>
    <property type="match status" value="2"/>
</dbReference>
<sequence length="221" mass="24127">MVQCCHRFGESDMQYQLNVRQQAIIPIAAFTATGQMEKLDVALNAGLDAGLTLNEVKEILLQLYAYCGFPRSLNGLSCFMSVVKSRSEKGLSDDEGRTATPPPADWNSVQAGSLTQTQLVGQPVSGPLFDFAPAIDVWLKAHLFGDIFQRDVLDWQDREWVTVSALAVLGGVNSQLKSHFAICLNIGILPEQLSEFITILEQHCGAGIGENARTVLDECLV</sequence>
<dbReference type="PANTHER" id="PTHR33570:SF2">
    <property type="entry name" value="CARBOXYMUCONOLACTONE DECARBOXYLASE-LIKE DOMAIN-CONTAINING PROTEIN"/>
    <property type="match status" value="1"/>
</dbReference>
<gene>
    <name evidence="2" type="ORF">D3H66_03075</name>
</gene>
<evidence type="ECO:0000313" key="3">
    <source>
        <dbReference type="Proteomes" id="UP000323297"/>
    </source>
</evidence>
<dbReference type="Proteomes" id="UP000323297">
    <property type="component" value="Unassembled WGS sequence"/>
</dbReference>
<reference evidence="2 3" key="1">
    <citation type="submission" date="2019-08" db="EMBL/GenBank/DDBJ databases">
        <title>Draft genome sequence of Citrobacter portucalensis strain isolated from green turtle.</title>
        <authorList>
            <person name="Fernandes M.R."/>
            <person name="Sellera F.P."/>
            <person name="Goldeberg D.W."/>
            <person name="Costa D.C."/>
            <person name="Lincopan N."/>
        </authorList>
    </citation>
    <scope>NUCLEOTIDE SEQUENCE [LARGE SCALE GENOMIC DNA]</scope>
    <source>
        <strain evidence="2 3">TV06</strain>
    </source>
</reference>
<accession>A0A5B0TA17</accession>
<dbReference type="GO" id="GO:0051920">
    <property type="term" value="F:peroxiredoxin activity"/>
    <property type="evidence" value="ECO:0007669"/>
    <property type="project" value="InterPro"/>
</dbReference>
<proteinExistence type="predicted"/>
<protein>
    <submittedName>
        <fullName evidence="2">4-carboxymuconolactone decarboxylase</fullName>
    </submittedName>
</protein>
<organism evidence="2 3">
    <name type="scientific">Citrobacter portucalensis</name>
    <dbReference type="NCBI Taxonomy" id="1639133"/>
    <lineage>
        <taxon>Bacteria</taxon>
        <taxon>Pseudomonadati</taxon>
        <taxon>Pseudomonadota</taxon>
        <taxon>Gammaproteobacteria</taxon>
        <taxon>Enterobacterales</taxon>
        <taxon>Enterobacteriaceae</taxon>
        <taxon>Citrobacter</taxon>
        <taxon>Citrobacter freundii complex</taxon>
    </lineage>
</organism>
<dbReference type="InterPro" id="IPR052512">
    <property type="entry name" value="4CMD/NDH-1_regulator"/>
</dbReference>
<dbReference type="AlphaFoldDB" id="A0A5B0TA17"/>
<feature type="domain" description="Carboxymuconolactone decarboxylase-like" evidence="1">
    <location>
        <begin position="138"/>
        <end position="216"/>
    </location>
</feature>
<comment type="caution">
    <text evidence="2">The sequence shown here is derived from an EMBL/GenBank/DDBJ whole genome shotgun (WGS) entry which is preliminary data.</text>
</comment>
<name>A0A5B0TA17_9ENTR</name>
<dbReference type="PANTHER" id="PTHR33570">
    <property type="entry name" value="4-CARBOXYMUCONOLACTONE DECARBOXYLASE FAMILY PROTEIN"/>
    <property type="match status" value="1"/>
</dbReference>
<feature type="domain" description="Carboxymuconolactone decarboxylase-like" evidence="1">
    <location>
        <begin position="8"/>
        <end position="76"/>
    </location>
</feature>
<evidence type="ECO:0000259" key="1">
    <source>
        <dbReference type="Pfam" id="PF02627"/>
    </source>
</evidence>